<keyword evidence="3" id="KW-1185">Reference proteome</keyword>
<dbReference type="EMBL" id="JARIHO010000017">
    <property type="protein sequence ID" value="KAJ7348555.1"/>
    <property type="molecule type" value="Genomic_DNA"/>
</dbReference>
<reference evidence="2" key="1">
    <citation type="submission" date="2023-03" db="EMBL/GenBank/DDBJ databases">
        <title>Massive genome expansion in bonnet fungi (Mycena s.s.) driven by repeated elements and novel gene families across ecological guilds.</title>
        <authorList>
            <consortium name="Lawrence Berkeley National Laboratory"/>
            <person name="Harder C.B."/>
            <person name="Miyauchi S."/>
            <person name="Viragh M."/>
            <person name="Kuo A."/>
            <person name="Thoen E."/>
            <person name="Andreopoulos B."/>
            <person name="Lu D."/>
            <person name="Skrede I."/>
            <person name="Drula E."/>
            <person name="Henrissat B."/>
            <person name="Morin E."/>
            <person name="Kohler A."/>
            <person name="Barry K."/>
            <person name="LaButti K."/>
            <person name="Morin E."/>
            <person name="Salamov A."/>
            <person name="Lipzen A."/>
            <person name="Mereny Z."/>
            <person name="Hegedus B."/>
            <person name="Baldrian P."/>
            <person name="Stursova M."/>
            <person name="Weitz H."/>
            <person name="Taylor A."/>
            <person name="Grigoriev I.V."/>
            <person name="Nagy L.G."/>
            <person name="Martin F."/>
            <person name="Kauserud H."/>
        </authorList>
    </citation>
    <scope>NUCLEOTIDE SEQUENCE</scope>
    <source>
        <strain evidence="2">CBHHK002</strain>
    </source>
</reference>
<organism evidence="2 3">
    <name type="scientific">Mycena albidolilacea</name>
    <dbReference type="NCBI Taxonomy" id="1033008"/>
    <lineage>
        <taxon>Eukaryota</taxon>
        <taxon>Fungi</taxon>
        <taxon>Dikarya</taxon>
        <taxon>Basidiomycota</taxon>
        <taxon>Agaricomycotina</taxon>
        <taxon>Agaricomycetes</taxon>
        <taxon>Agaricomycetidae</taxon>
        <taxon>Agaricales</taxon>
        <taxon>Marasmiineae</taxon>
        <taxon>Mycenaceae</taxon>
        <taxon>Mycena</taxon>
    </lineage>
</organism>
<evidence type="ECO:0000313" key="2">
    <source>
        <dbReference type="EMBL" id="KAJ7348555.1"/>
    </source>
</evidence>
<dbReference type="AlphaFoldDB" id="A0AAD7A348"/>
<dbReference type="Gene3D" id="3.50.50.60">
    <property type="entry name" value="FAD/NAD(P)-binding domain"/>
    <property type="match status" value="2"/>
</dbReference>
<proteinExistence type="inferred from homology"/>
<gene>
    <name evidence="2" type="ORF">DFH08DRAFT_866162</name>
</gene>
<accession>A0AAD7A348</accession>
<dbReference type="Pfam" id="PF13450">
    <property type="entry name" value="NAD_binding_8"/>
    <property type="match status" value="1"/>
</dbReference>
<comment type="similarity">
    <text evidence="1">Belongs to the FAD-binding monooxygenase family.</text>
</comment>
<name>A0AAD7A348_9AGAR</name>
<sequence>MFHGLSSAIWNRTTGGRVYIYHPGTPHVLPVATMLSKLWTLGHKATSPVAPPLAPGTASASVEEPYSTGEFSIDDYRPIKVICIGAGFSGILCAIRFQQKVPNLDFKIYEKADGVGGTWHANRYPGAACDVPSHCYQFSFEDQSQWSGLSSTGPEILANIERVVDKYKIRKYINLQHELTHAKWDAPSGKWTARIRHGAEEFEDSCDVLLLCIGSLSRWQWPDIEGLKEFGGTLVHSAQWDVGDGAWEEGVKTWGDKTVGIIGNGSSGIQIASAIHPKIKRMVNYARGRTWICPSFGTSSTFASLGRDPNDTRRTFTAEEREKLKDPQCFKEFRHATEHEMNSFHALIIRESDLQKGARMNFEASMKQDTADKPGLLEKILPQWSVFCRRLTPCAGYLEALCADNTTYETTPIKRVTRTGIELTDGRHDDLDVLVCATGFDVSYHYPFDIVGRGGVTLNDRWTPYAEAYLSLAVDGFPNMFLVYGPGSGLNTASILVLLENQVQYVVKAVQKMQRERVKAMEPKKAATADWTEHMRAYFPKTVYTDACNSWYKAPDGTVVGLWPGSALHAIRTLANPRWEDYEYESIEKTRNRLHWLGAGDTENERTKTGDLAWYLDTPDVPPIPE</sequence>
<dbReference type="SUPFAM" id="SSF51905">
    <property type="entry name" value="FAD/NAD(P)-binding domain"/>
    <property type="match status" value="1"/>
</dbReference>
<dbReference type="PANTHER" id="PTHR42877:SF7">
    <property type="entry name" value="FLAVIN-BINDING MONOOXYGENASE-RELATED"/>
    <property type="match status" value="1"/>
</dbReference>
<protein>
    <submittedName>
        <fullName evidence="2">FAD/NAD-P-binding domain-containing protein</fullName>
    </submittedName>
</protein>
<comment type="caution">
    <text evidence="2">The sequence shown here is derived from an EMBL/GenBank/DDBJ whole genome shotgun (WGS) entry which is preliminary data.</text>
</comment>
<dbReference type="InterPro" id="IPR051209">
    <property type="entry name" value="FAD-bind_Monooxygenase_sf"/>
</dbReference>
<dbReference type="PANTHER" id="PTHR42877">
    <property type="entry name" value="L-ORNITHINE N(5)-MONOOXYGENASE-RELATED"/>
    <property type="match status" value="1"/>
</dbReference>
<evidence type="ECO:0000313" key="3">
    <source>
        <dbReference type="Proteomes" id="UP001218218"/>
    </source>
</evidence>
<dbReference type="InterPro" id="IPR036188">
    <property type="entry name" value="FAD/NAD-bd_sf"/>
</dbReference>
<evidence type="ECO:0000256" key="1">
    <source>
        <dbReference type="ARBA" id="ARBA00010139"/>
    </source>
</evidence>
<dbReference type="Proteomes" id="UP001218218">
    <property type="component" value="Unassembled WGS sequence"/>
</dbReference>